<accession>M7BBS6</accession>
<dbReference type="EMBL" id="KB555015">
    <property type="protein sequence ID" value="EMP29603.1"/>
    <property type="molecule type" value="Genomic_DNA"/>
</dbReference>
<gene>
    <name evidence="1" type="ORF">UY3_13261</name>
</gene>
<evidence type="ECO:0000313" key="2">
    <source>
        <dbReference type="Proteomes" id="UP000031443"/>
    </source>
</evidence>
<organism evidence="1 2">
    <name type="scientific">Chelonia mydas</name>
    <name type="common">Green sea-turtle</name>
    <name type="synonym">Chelonia agassizi</name>
    <dbReference type="NCBI Taxonomy" id="8469"/>
    <lineage>
        <taxon>Eukaryota</taxon>
        <taxon>Metazoa</taxon>
        <taxon>Chordata</taxon>
        <taxon>Craniata</taxon>
        <taxon>Vertebrata</taxon>
        <taxon>Euteleostomi</taxon>
        <taxon>Archelosauria</taxon>
        <taxon>Testudinata</taxon>
        <taxon>Testudines</taxon>
        <taxon>Cryptodira</taxon>
        <taxon>Durocryptodira</taxon>
        <taxon>Americhelydia</taxon>
        <taxon>Chelonioidea</taxon>
        <taxon>Cheloniidae</taxon>
        <taxon>Chelonia</taxon>
    </lineage>
</organism>
<dbReference type="AlphaFoldDB" id="M7BBS6"/>
<evidence type="ECO:0000313" key="1">
    <source>
        <dbReference type="EMBL" id="EMP29603.1"/>
    </source>
</evidence>
<reference evidence="2" key="1">
    <citation type="journal article" date="2013" name="Nat. Genet.">
        <title>The draft genomes of soft-shell turtle and green sea turtle yield insights into the development and evolution of the turtle-specific body plan.</title>
        <authorList>
            <person name="Wang Z."/>
            <person name="Pascual-Anaya J."/>
            <person name="Zadissa A."/>
            <person name="Li W."/>
            <person name="Niimura Y."/>
            <person name="Huang Z."/>
            <person name="Li C."/>
            <person name="White S."/>
            <person name="Xiong Z."/>
            <person name="Fang D."/>
            <person name="Wang B."/>
            <person name="Ming Y."/>
            <person name="Chen Y."/>
            <person name="Zheng Y."/>
            <person name="Kuraku S."/>
            <person name="Pignatelli M."/>
            <person name="Herrero J."/>
            <person name="Beal K."/>
            <person name="Nozawa M."/>
            <person name="Li Q."/>
            <person name="Wang J."/>
            <person name="Zhang H."/>
            <person name="Yu L."/>
            <person name="Shigenobu S."/>
            <person name="Wang J."/>
            <person name="Liu J."/>
            <person name="Flicek P."/>
            <person name="Searle S."/>
            <person name="Wang J."/>
            <person name="Kuratani S."/>
            <person name="Yin Y."/>
            <person name="Aken B."/>
            <person name="Zhang G."/>
            <person name="Irie N."/>
        </authorList>
    </citation>
    <scope>NUCLEOTIDE SEQUENCE [LARGE SCALE GENOMIC DNA]</scope>
</reference>
<dbReference type="Proteomes" id="UP000031443">
    <property type="component" value="Unassembled WGS sequence"/>
</dbReference>
<name>M7BBS6_CHEMY</name>
<sequence length="71" mass="7696">MNFTLLSRARDGLGELAAAQSLPSAMNCPPFDSPILQVSLDRGFYTATLPHRICRVKSIAIVKTLFNMSAA</sequence>
<proteinExistence type="predicted"/>
<protein>
    <submittedName>
        <fullName evidence="1">Uncharacterized protein</fullName>
    </submittedName>
</protein>
<keyword evidence="2" id="KW-1185">Reference proteome</keyword>